<dbReference type="OrthoDB" id="5905744at2"/>
<evidence type="ECO:0000256" key="1">
    <source>
        <dbReference type="SAM" id="SignalP"/>
    </source>
</evidence>
<evidence type="ECO:0000313" key="2">
    <source>
        <dbReference type="EMBL" id="GEA59091.1"/>
    </source>
</evidence>
<protein>
    <submittedName>
        <fullName evidence="2">Uncharacterized protein</fullName>
    </submittedName>
</protein>
<proteinExistence type="predicted"/>
<dbReference type="EMBL" id="BJLH01000001">
    <property type="protein sequence ID" value="GEA59091.1"/>
    <property type="molecule type" value="Genomic_DNA"/>
</dbReference>
<dbReference type="AlphaFoldDB" id="A0A4Y3II62"/>
<evidence type="ECO:0000313" key="3">
    <source>
        <dbReference type="Proteomes" id="UP000318242"/>
    </source>
</evidence>
<organism evidence="2 3">
    <name type="scientific">Vibrio comitans NBRC 102076</name>
    <dbReference type="NCBI Taxonomy" id="1219078"/>
    <lineage>
        <taxon>Bacteria</taxon>
        <taxon>Pseudomonadati</taxon>
        <taxon>Pseudomonadota</taxon>
        <taxon>Gammaproteobacteria</taxon>
        <taxon>Vibrionales</taxon>
        <taxon>Vibrionaceae</taxon>
        <taxon>Vibrio</taxon>
    </lineage>
</organism>
<feature type="chain" id="PRO_5021506038" evidence="1">
    <location>
        <begin position="22"/>
        <end position="107"/>
    </location>
</feature>
<gene>
    <name evidence="2" type="ORF">VCO01S_02840</name>
</gene>
<name>A0A4Y3II62_9VIBR</name>
<dbReference type="RefSeq" id="WP_141268619.1">
    <property type="nucleotide sequence ID" value="NZ_BJLH01000001.1"/>
</dbReference>
<keyword evidence="3" id="KW-1185">Reference proteome</keyword>
<reference evidence="2 3" key="1">
    <citation type="submission" date="2019-06" db="EMBL/GenBank/DDBJ databases">
        <title>Whole genome shotgun sequence of Vibrio comitans NBRC 102076.</title>
        <authorList>
            <person name="Hosoyama A."/>
            <person name="Uohara A."/>
            <person name="Ohji S."/>
            <person name="Ichikawa N."/>
        </authorList>
    </citation>
    <scope>NUCLEOTIDE SEQUENCE [LARGE SCALE GENOMIC DNA]</scope>
    <source>
        <strain evidence="2 3">NBRC 102076</strain>
    </source>
</reference>
<sequence length="107" mass="11451">MNKIIKTIQISIITSALIAGAAVASTNNQVESTDVVKSEAHVTTLKSQQQATIHAVEHNQALIELEGTGDVDHYIETNNAQEGKARTIPKCENLAVPSGVKDSIRCE</sequence>
<accession>A0A4Y3II62</accession>
<dbReference type="Proteomes" id="UP000318242">
    <property type="component" value="Unassembled WGS sequence"/>
</dbReference>
<feature type="signal peptide" evidence="1">
    <location>
        <begin position="1"/>
        <end position="21"/>
    </location>
</feature>
<comment type="caution">
    <text evidence="2">The sequence shown here is derived from an EMBL/GenBank/DDBJ whole genome shotgun (WGS) entry which is preliminary data.</text>
</comment>
<keyword evidence="1" id="KW-0732">Signal</keyword>